<comment type="caution">
    <text evidence="1">The sequence shown here is derived from an EMBL/GenBank/DDBJ whole genome shotgun (WGS) entry which is preliminary data.</text>
</comment>
<dbReference type="EMBL" id="SHOA02000014">
    <property type="protein sequence ID" value="TDH67013.1"/>
    <property type="molecule type" value="Genomic_DNA"/>
</dbReference>
<accession>A0A976FI28</accession>
<proteinExistence type="predicted"/>
<keyword evidence="2" id="KW-1185">Reference proteome</keyword>
<dbReference type="OrthoDB" id="129477at2759"/>
<dbReference type="GeneID" id="94343836"/>
<dbReference type="AlphaFoldDB" id="A0A976FI28"/>
<organism evidence="1 2">
    <name type="scientific">Bremia lactucae</name>
    <name type="common">Lettuce downy mildew</name>
    <dbReference type="NCBI Taxonomy" id="4779"/>
    <lineage>
        <taxon>Eukaryota</taxon>
        <taxon>Sar</taxon>
        <taxon>Stramenopiles</taxon>
        <taxon>Oomycota</taxon>
        <taxon>Peronosporomycetes</taxon>
        <taxon>Peronosporales</taxon>
        <taxon>Peronosporaceae</taxon>
        <taxon>Bremia</taxon>
    </lineage>
</organism>
<dbReference type="Proteomes" id="UP000294530">
    <property type="component" value="Unassembled WGS sequence"/>
</dbReference>
<dbReference type="KEGG" id="blac:94343836"/>
<evidence type="ECO:0000313" key="2">
    <source>
        <dbReference type="Proteomes" id="UP000294530"/>
    </source>
</evidence>
<protein>
    <submittedName>
        <fullName evidence="1">Uncharacterized protein</fullName>
    </submittedName>
</protein>
<dbReference type="RefSeq" id="XP_067816512.1">
    <property type="nucleotide sequence ID" value="XM_067958165.1"/>
</dbReference>
<name>A0A976FI28_BRELC</name>
<sequence>MPNDHYNWGGSAMLLTAANFLQRDYVIGQPSDIPHPWNCCLYRPSSMSKAKKVIETGEQLILTVSECVEMIATAERADPINFPLTLRYIDRHYSAYIHCTLPGPHDSGVLADDGSSEIMDISQDEISDDVMKGEDDGLAGVLGAASRSPGESDINEFVVPVSRTYRVPSEYGGSQLCGLPAPLNDEKSSADQPGGNSAAATGLIQWQFSAAEWAALYDVRVGNTELQQLQGPGPSTKIRKNILADGSADTVLHNCYQDCHRRVQALVEQSGDSGHTSLVIRHQSTILVTQRGQRAKQPVPRDGGRSSTLHIEGARSRQDMWQEFESEWLRTALSGFPTVGSSYINWNKVAQMELRRLLTMVRCFPYNSQLLQVLSDETLVAWSAVWRQECMYDRLAVYRDRMA</sequence>
<reference evidence="1 2" key="1">
    <citation type="journal article" date="2021" name="Genome Biol.">
        <title>AFLAP: assembly-free linkage analysis pipeline using k-mers from genome sequencing data.</title>
        <authorList>
            <person name="Fletcher K."/>
            <person name="Zhang L."/>
            <person name="Gil J."/>
            <person name="Han R."/>
            <person name="Cavanaugh K."/>
            <person name="Michelmore R."/>
        </authorList>
    </citation>
    <scope>NUCLEOTIDE SEQUENCE [LARGE SCALE GENOMIC DNA]</scope>
    <source>
        <strain evidence="1 2">SF5</strain>
    </source>
</reference>
<evidence type="ECO:0000313" key="1">
    <source>
        <dbReference type="EMBL" id="TDH67013.1"/>
    </source>
</evidence>
<gene>
    <name evidence="1" type="ORF">CCR75_000057</name>
</gene>